<name>A0A5E4QRE3_9NEOP</name>
<keyword evidence="2" id="KW-1185">Reference proteome</keyword>
<sequence length="82" mass="9554">MKAKVYVQRAIDRLNVTDSTAVRSGYNLLRSYIKLRERRRSNSDNIRFYFSSYFLKQVGDIRKTGHEITSKIASTYSRGPVC</sequence>
<proteinExistence type="predicted"/>
<evidence type="ECO:0000313" key="1">
    <source>
        <dbReference type="EMBL" id="VVD00144.1"/>
    </source>
</evidence>
<reference evidence="1 2" key="1">
    <citation type="submission" date="2017-07" db="EMBL/GenBank/DDBJ databases">
        <authorList>
            <person name="Talla V."/>
            <person name="Backstrom N."/>
        </authorList>
    </citation>
    <scope>NUCLEOTIDE SEQUENCE [LARGE SCALE GENOMIC DNA]</scope>
</reference>
<gene>
    <name evidence="1" type="ORF">LSINAPIS_LOCUS10839</name>
</gene>
<accession>A0A5E4QRE3</accession>
<dbReference type="AlphaFoldDB" id="A0A5E4QRE3"/>
<evidence type="ECO:0000313" key="2">
    <source>
        <dbReference type="Proteomes" id="UP000324832"/>
    </source>
</evidence>
<dbReference type="Proteomes" id="UP000324832">
    <property type="component" value="Unassembled WGS sequence"/>
</dbReference>
<organism evidence="1 2">
    <name type="scientific">Leptidea sinapis</name>
    <dbReference type="NCBI Taxonomy" id="189913"/>
    <lineage>
        <taxon>Eukaryota</taxon>
        <taxon>Metazoa</taxon>
        <taxon>Ecdysozoa</taxon>
        <taxon>Arthropoda</taxon>
        <taxon>Hexapoda</taxon>
        <taxon>Insecta</taxon>
        <taxon>Pterygota</taxon>
        <taxon>Neoptera</taxon>
        <taxon>Endopterygota</taxon>
        <taxon>Lepidoptera</taxon>
        <taxon>Glossata</taxon>
        <taxon>Ditrysia</taxon>
        <taxon>Papilionoidea</taxon>
        <taxon>Pieridae</taxon>
        <taxon>Dismorphiinae</taxon>
        <taxon>Leptidea</taxon>
    </lineage>
</organism>
<protein>
    <submittedName>
        <fullName evidence="1">Uncharacterized protein</fullName>
    </submittedName>
</protein>
<dbReference type="EMBL" id="FZQP02004468">
    <property type="protein sequence ID" value="VVD00144.1"/>
    <property type="molecule type" value="Genomic_DNA"/>
</dbReference>